<gene>
    <name evidence="2" type="ORF">BLA29_000359</name>
</gene>
<accession>A0A1Y3AQB3</accession>
<dbReference type="Proteomes" id="UP000194236">
    <property type="component" value="Unassembled WGS sequence"/>
</dbReference>
<evidence type="ECO:0000313" key="3">
    <source>
        <dbReference type="Proteomes" id="UP000194236"/>
    </source>
</evidence>
<evidence type="ECO:0000256" key="1">
    <source>
        <dbReference type="SAM" id="Coils"/>
    </source>
</evidence>
<dbReference type="AlphaFoldDB" id="A0A1Y3AQB3"/>
<evidence type="ECO:0000313" key="2">
    <source>
        <dbReference type="EMBL" id="OTF70649.1"/>
    </source>
</evidence>
<keyword evidence="3" id="KW-1185">Reference proteome</keyword>
<dbReference type="OrthoDB" id="6509631at2759"/>
<name>A0A1Y3AQB3_EURMA</name>
<comment type="caution">
    <text evidence="2">The sequence shown here is derived from an EMBL/GenBank/DDBJ whole genome shotgun (WGS) entry which is preliminary data.</text>
</comment>
<keyword evidence="1" id="KW-0175">Coiled coil</keyword>
<dbReference type="EMBL" id="MUJZ01064670">
    <property type="protein sequence ID" value="OTF70649.1"/>
    <property type="molecule type" value="Genomic_DNA"/>
</dbReference>
<organism evidence="2 3">
    <name type="scientific">Euroglyphus maynei</name>
    <name type="common">Mayne's house dust mite</name>
    <dbReference type="NCBI Taxonomy" id="6958"/>
    <lineage>
        <taxon>Eukaryota</taxon>
        <taxon>Metazoa</taxon>
        <taxon>Ecdysozoa</taxon>
        <taxon>Arthropoda</taxon>
        <taxon>Chelicerata</taxon>
        <taxon>Arachnida</taxon>
        <taxon>Acari</taxon>
        <taxon>Acariformes</taxon>
        <taxon>Sarcoptiformes</taxon>
        <taxon>Astigmata</taxon>
        <taxon>Psoroptidia</taxon>
        <taxon>Analgoidea</taxon>
        <taxon>Pyroglyphidae</taxon>
        <taxon>Pyroglyphinae</taxon>
        <taxon>Euroglyphus</taxon>
    </lineage>
</organism>
<reference evidence="2 3" key="1">
    <citation type="submission" date="2017-03" db="EMBL/GenBank/DDBJ databases">
        <title>Genome Survey of Euroglyphus maynei.</title>
        <authorList>
            <person name="Arlian L.G."/>
            <person name="Morgan M.S."/>
            <person name="Rider S.D."/>
        </authorList>
    </citation>
    <scope>NUCLEOTIDE SEQUENCE [LARGE SCALE GENOMIC DNA]</scope>
    <source>
        <strain evidence="2">Arlian Lab</strain>
        <tissue evidence="2">Whole body</tissue>
    </source>
</reference>
<proteinExistence type="predicted"/>
<feature type="coiled-coil region" evidence="1">
    <location>
        <begin position="80"/>
        <end position="149"/>
    </location>
</feature>
<sequence length="196" mass="23528">MVADEWQKFSESTGFYRQSTTINETNSNDTLKEHNDQCLNLINHHLELRDELDKLFEDKISKIVGESNFEFNNDDQIPTLEQLIQNKKQTYDQFKQLEQSLKDQKNRRNPLCEELKSLQMEIDTLRQRRDQLLQKIDETRNVIKKKSSKISFRTHNNQLILLFFDNNDGRLQNFLIENKENSTKEDFWQDLCQKIL</sequence>
<protein>
    <submittedName>
        <fullName evidence="2">Uncharacterized protein</fullName>
    </submittedName>
</protein>